<protein>
    <recommendedName>
        <fullName evidence="2">Transcriptional regulator SutA RNAP-binding domain-containing protein</fullName>
    </recommendedName>
</protein>
<comment type="caution">
    <text evidence="3">The sequence shown here is derived from an EMBL/GenBank/DDBJ whole genome shotgun (WGS) entry which is preliminary data.</text>
</comment>
<dbReference type="InterPro" id="IPR049191">
    <property type="entry name" value="SutA_RBD"/>
</dbReference>
<accession>A0ABU4S2H4</accession>
<dbReference type="RefSeq" id="WP_302722051.1">
    <property type="nucleotide sequence ID" value="NZ_JAULRU010000423.1"/>
</dbReference>
<keyword evidence="4" id="KW-1185">Reference proteome</keyword>
<dbReference type="EMBL" id="JAXAFO010000053">
    <property type="protein sequence ID" value="MDX6851384.1"/>
    <property type="molecule type" value="Genomic_DNA"/>
</dbReference>
<dbReference type="Pfam" id="PF20661">
    <property type="entry name" value="SutA-RBD"/>
    <property type="match status" value="1"/>
</dbReference>
<evidence type="ECO:0000256" key="1">
    <source>
        <dbReference type="SAM" id="MobiDB-lite"/>
    </source>
</evidence>
<sequence length="90" mass="9959">MASQYDETEQDLDQDDDMEVEDDESLNTAASGKAQPTEDYNIASREKLRCELSCQIEAFLAKGGKINEIPNRPVSERPGKPASDYTGSLM</sequence>
<reference evidence="3 4" key="1">
    <citation type="submission" date="2023-11" db="EMBL/GenBank/DDBJ databases">
        <title>Gilvimarinus fulvus sp. nov., isolated from the surface of Kelp.</title>
        <authorList>
            <person name="Sun Y.Y."/>
            <person name="Gong Y."/>
            <person name="Du Z.J."/>
        </authorList>
    </citation>
    <scope>NUCLEOTIDE SEQUENCE [LARGE SCALE GENOMIC DNA]</scope>
    <source>
        <strain evidence="3 4">SDUM040013</strain>
    </source>
</reference>
<dbReference type="Proteomes" id="UP001273505">
    <property type="component" value="Unassembled WGS sequence"/>
</dbReference>
<evidence type="ECO:0000259" key="2">
    <source>
        <dbReference type="Pfam" id="PF20661"/>
    </source>
</evidence>
<feature type="compositionally biased region" description="Acidic residues" evidence="1">
    <location>
        <begin position="1"/>
        <end position="25"/>
    </location>
</feature>
<gene>
    <name evidence="3" type="ORF">SCD92_18555</name>
</gene>
<feature type="region of interest" description="Disordered" evidence="1">
    <location>
        <begin position="1"/>
        <end position="40"/>
    </location>
</feature>
<feature type="region of interest" description="Disordered" evidence="1">
    <location>
        <begin position="65"/>
        <end position="90"/>
    </location>
</feature>
<organism evidence="3 4">
    <name type="scientific">Gilvimarinus gilvus</name>
    <dbReference type="NCBI Taxonomy" id="3058038"/>
    <lineage>
        <taxon>Bacteria</taxon>
        <taxon>Pseudomonadati</taxon>
        <taxon>Pseudomonadota</taxon>
        <taxon>Gammaproteobacteria</taxon>
        <taxon>Cellvibrionales</taxon>
        <taxon>Cellvibrionaceae</taxon>
        <taxon>Gilvimarinus</taxon>
    </lineage>
</organism>
<evidence type="ECO:0000313" key="3">
    <source>
        <dbReference type="EMBL" id="MDX6851384.1"/>
    </source>
</evidence>
<proteinExistence type="predicted"/>
<evidence type="ECO:0000313" key="4">
    <source>
        <dbReference type="Proteomes" id="UP001273505"/>
    </source>
</evidence>
<feature type="domain" description="Transcriptional regulator SutA RNAP-binding" evidence="2">
    <location>
        <begin position="43"/>
        <end position="75"/>
    </location>
</feature>
<name>A0ABU4S2H4_9GAMM</name>